<dbReference type="GO" id="GO:0016020">
    <property type="term" value="C:membrane"/>
    <property type="evidence" value="ECO:0007669"/>
    <property type="project" value="UniProtKB-SubCell"/>
</dbReference>
<evidence type="ECO:0000256" key="4">
    <source>
        <dbReference type="ARBA" id="ARBA00022989"/>
    </source>
</evidence>
<feature type="region of interest" description="Disordered" evidence="6">
    <location>
        <begin position="232"/>
        <end position="271"/>
    </location>
</feature>
<gene>
    <name evidence="8" type="ORF">HNI00_02530</name>
</gene>
<evidence type="ECO:0000256" key="3">
    <source>
        <dbReference type="ARBA" id="ARBA00022692"/>
    </source>
</evidence>
<dbReference type="PANTHER" id="PTHR30238:SF4">
    <property type="entry name" value="SLL1022 PROTEIN"/>
    <property type="match status" value="1"/>
</dbReference>
<dbReference type="InterPro" id="IPR005496">
    <property type="entry name" value="Integral_membrane_TerC"/>
</dbReference>
<keyword evidence="3 7" id="KW-0812">Transmembrane</keyword>
<feature type="compositionally biased region" description="Basic and acidic residues" evidence="6">
    <location>
        <begin position="258"/>
        <end position="271"/>
    </location>
</feature>
<comment type="subcellular location">
    <subcellularLocation>
        <location evidence="1">Membrane</location>
        <topology evidence="1">Multi-pass membrane protein</topology>
    </subcellularLocation>
</comment>
<sequence>MLDRLLDLSPNLGVDTFLLLTVLVALETLLSADNAIALAAIAQGLDGKKMQRDALNLGLLVAFIFRVILILTATWVIRFWQFELAGALYLLWLVFKYFTSDETEDGEHHHHGPRFTSLWQAIPIIAVTDLAFSLDSVTTAIALSQEVWLVLTGGLIGILTLRLLAGLFIRWLDEYTHLEDAGYITVGLVGLRLLIRVFNDSLVPPQWAMISVIALLFVWGFSERKPEAIAAESGSAPLAEAHTPPDAPPLEVPSGAKPEADEREAQEISAD</sequence>
<protein>
    <recommendedName>
        <fullName evidence="9">DUF475 domain-containing protein</fullName>
    </recommendedName>
</protein>
<feature type="transmembrane region" description="Helical" evidence="7">
    <location>
        <begin position="204"/>
        <end position="221"/>
    </location>
</feature>
<dbReference type="NCBIfam" id="TIGR03716">
    <property type="entry name" value="R_switched_YkoY"/>
    <property type="match status" value="1"/>
</dbReference>
<evidence type="ECO:0008006" key="9">
    <source>
        <dbReference type="Google" id="ProtNLM"/>
    </source>
</evidence>
<dbReference type="PANTHER" id="PTHR30238">
    <property type="entry name" value="MEMBRANE BOUND PREDICTED REDOX MODULATOR"/>
    <property type="match status" value="1"/>
</dbReference>
<dbReference type="InterPro" id="IPR022493">
    <property type="entry name" value="CHP03716_TM_YkoY"/>
</dbReference>
<dbReference type="KEGG" id="tog:HNI00_02530"/>
<feature type="transmembrane region" description="Helical" evidence="7">
    <location>
        <begin position="118"/>
        <end position="141"/>
    </location>
</feature>
<feature type="transmembrane region" description="Helical" evidence="7">
    <location>
        <begin position="54"/>
        <end position="73"/>
    </location>
</feature>
<evidence type="ECO:0000256" key="1">
    <source>
        <dbReference type="ARBA" id="ARBA00004141"/>
    </source>
</evidence>
<proteinExistence type="inferred from homology"/>
<organism evidence="8">
    <name type="scientific">Thermoleptolyngbya oregonensis NK1-22</name>
    <dbReference type="NCBI Taxonomy" id="2547457"/>
    <lineage>
        <taxon>Bacteria</taxon>
        <taxon>Bacillati</taxon>
        <taxon>Cyanobacteriota</taxon>
        <taxon>Cyanophyceae</taxon>
        <taxon>Oculatellales</taxon>
        <taxon>Oculatellaceae</taxon>
        <taxon>Thermoleptolyngbya</taxon>
    </lineage>
</organism>
<evidence type="ECO:0000256" key="2">
    <source>
        <dbReference type="ARBA" id="ARBA00007511"/>
    </source>
</evidence>
<keyword evidence="5 7" id="KW-0472">Membrane</keyword>
<reference evidence="8" key="1">
    <citation type="submission" date="2020-05" db="EMBL/GenBank/DDBJ databases">
        <authorList>
            <person name="Zhu T."/>
            <person name="Keshari N."/>
            <person name="Lu X."/>
        </authorList>
    </citation>
    <scope>NUCLEOTIDE SEQUENCE</scope>
    <source>
        <strain evidence="8">NK1-22</strain>
    </source>
</reference>
<dbReference type="EMBL" id="CP053540">
    <property type="protein sequence ID" value="WOB42165.1"/>
    <property type="molecule type" value="Genomic_DNA"/>
</dbReference>
<dbReference type="Pfam" id="PF03741">
    <property type="entry name" value="TerC"/>
    <property type="match status" value="1"/>
</dbReference>
<dbReference type="RefSeq" id="WP_316790390.1">
    <property type="nucleotide sequence ID" value="NZ_CP053540.1"/>
</dbReference>
<feature type="transmembrane region" description="Helical" evidence="7">
    <location>
        <begin position="147"/>
        <end position="169"/>
    </location>
</feature>
<comment type="similarity">
    <text evidence="2">Belongs to the TerC family.</text>
</comment>
<name>A0AA96Y243_9CYAN</name>
<keyword evidence="4 7" id="KW-1133">Transmembrane helix</keyword>
<evidence type="ECO:0000256" key="7">
    <source>
        <dbReference type="SAM" id="Phobius"/>
    </source>
</evidence>
<feature type="transmembrane region" description="Helical" evidence="7">
    <location>
        <begin position="20"/>
        <end position="42"/>
    </location>
</feature>
<dbReference type="AlphaFoldDB" id="A0AA96Y243"/>
<evidence type="ECO:0000256" key="6">
    <source>
        <dbReference type="SAM" id="MobiDB-lite"/>
    </source>
</evidence>
<evidence type="ECO:0000313" key="8">
    <source>
        <dbReference type="EMBL" id="WOB42165.1"/>
    </source>
</evidence>
<evidence type="ECO:0000256" key="5">
    <source>
        <dbReference type="ARBA" id="ARBA00023136"/>
    </source>
</evidence>
<accession>A0AA96Y243</accession>